<evidence type="ECO:0000256" key="6">
    <source>
        <dbReference type="ARBA" id="ARBA00022679"/>
    </source>
</evidence>
<feature type="domain" description="Protein kinase" evidence="13">
    <location>
        <begin position="77"/>
        <end position="359"/>
    </location>
</feature>
<keyword evidence="7" id="KW-0547">Nucleotide-binding</keyword>
<comment type="similarity">
    <text evidence="2">Belongs to the protein kinase superfamily. Ser/Thr protein kinase family.</text>
</comment>
<dbReference type="InterPro" id="IPR000719">
    <property type="entry name" value="Prot_kinase_dom"/>
</dbReference>
<reference evidence="14" key="2">
    <citation type="submission" date="2021-02" db="EMBL/GenBank/DDBJ databases">
        <authorList>
            <person name="Kimball J.A."/>
            <person name="Haas M.W."/>
            <person name="Macchietto M."/>
            <person name="Kono T."/>
            <person name="Duquette J."/>
            <person name="Shao M."/>
        </authorList>
    </citation>
    <scope>NUCLEOTIDE SEQUENCE</scope>
    <source>
        <tissue evidence="14">Fresh leaf tissue</tissue>
    </source>
</reference>
<accession>A0A8J5VT82</accession>
<name>A0A8J5VT82_ZIZPA</name>
<sequence>MRRMLRCFFGGGGEAAEGEEEEGKKKKTAVQKKAVRRMRSATGRLRSLSLEDLSRTLAASGLHAFTLAELKAATRSCSGSNFIGEGGFGPVYKGFVDDKLHPGLQSQHVAVKYLDTDGPQGHREWLAEVVYLGMLSHPHLVKLIGYCCMDQHRMLVYEYMARGSLEHHLFKNLLSSLPWATRLKIAVGAAKGLAFLHHGGDTPVIYRDFKASNILLDSDYTAKLSDFGLAKEGPQGDATHVTTRVMGTHGYAAPEYILTGHLTAKSDVYSFGVVLLELLTGRRSVDKRRRGREKNLVDWARPYLRRPERLHRVMDPSLEGSYSDNAAHKAAMVAYLCLHSVPKSRPHMRDVVDALEPLLHMCGDVPVGPFVYTVPSPASSSSAAPAGDDDDDEKAAASETDEVAATTTKRYVASAVHAEGALRRGELRHARSVSSRKSSSPRQSTDRGAYSVAEPEPK</sequence>
<keyword evidence="5" id="KW-0723">Serine/threonine-protein kinase</keyword>
<dbReference type="GO" id="GO:0004674">
    <property type="term" value="F:protein serine/threonine kinase activity"/>
    <property type="evidence" value="ECO:0007669"/>
    <property type="project" value="UniProtKB-KW"/>
</dbReference>
<protein>
    <recommendedName>
        <fullName evidence="3">non-specific serine/threonine protein kinase</fullName>
        <ecNumber evidence="3">2.7.11.1</ecNumber>
    </recommendedName>
</protein>
<dbReference type="PROSITE" id="PS50011">
    <property type="entry name" value="PROTEIN_KINASE_DOM"/>
    <property type="match status" value="1"/>
</dbReference>
<feature type="compositionally biased region" description="Low complexity" evidence="12">
    <location>
        <begin position="432"/>
        <end position="443"/>
    </location>
</feature>
<organism evidence="14 15">
    <name type="scientific">Zizania palustris</name>
    <name type="common">Northern wild rice</name>
    <dbReference type="NCBI Taxonomy" id="103762"/>
    <lineage>
        <taxon>Eukaryota</taxon>
        <taxon>Viridiplantae</taxon>
        <taxon>Streptophyta</taxon>
        <taxon>Embryophyta</taxon>
        <taxon>Tracheophyta</taxon>
        <taxon>Spermatophyta</taxon>
        <taxon>Magnoliopsida</taxon>
        <taxon>Liliopsida</taxon>
        <taxon>Poales</taxon>
        <taxon>Poaceae</taxon>
        <taxon>BOP clade</taxon>
        <taxon>Oryzoideae</taxon>
        <taxon>Oryzeae</taxon>
        <taxon>Zizaniinae</taxon>
        <taxon>Zizania</taxon>
    </lineage>
</organism>
<evidence type="ECO:0000256" key="5">
    <source>
        <dbReference type="ARBA" id="ARBA00022527"/>
    </source>
</evidence>
<comment type="function">
    <text evidence="11">May be involved in plant defense signaling.</text>
</comment>
<dbReference type="PANTHER" id="PTHR45621">
    <property type="entry name" value="OS01G0588500 PROTEIN-RELATED"/>
    <property type="match status" value="1"/>
</dbReference>
<comment type="subcellular location">
    <subcellularLocation>
        <location evidence="1">Cell membrane</location>
    </subcellularLocation>
</comment>
<dbReference type="GO" id="GO:0005886">
    <property type="term" value="C:plasma membrane"/>
    <property type="evidence" value="ECO:0007669"/>
    <property type="project" value="UniProtKB-SubCell"/>
</dbReference>
<dbReference type="GO" id="GO:0005524">
    <property type="term" value="F:ATP binding"/>
    <property type="evidence" value="ECO:0007669"/>
    <property type="project" value="UniProtKB-KW"/>
</dbReference>
<keyword evidence="10" id="KW-0472">Membrane</keyword>
<dbReference type="EC" id="2.7.11.1" evidence="3"/>
<evidence type="ECO:0000256" key="12">
    <source>
        <dbReference type="SAM" id="MobiDB-lite"/>
    </source>
</evidence>
<comment type="caution">
    <text evidence="14">The sequence shown here is derived from an EMBL/GenBank/DDBJ whole genome shotgun (WGS) entry which is preliminary data.</text>
</comment>
<evidence type="ECO:0000256" key="4">
    <source>
        <dbReference type="ARBA" id="ARBA00022475"/>
    </source>
</evidence>
<evidence type="ECO:0000259" key="13">
    <source>
        <dbReference type="PROSITE" id="PS50011"/>
    </source>
</evidence>
<dbReference type="InterPro" id="IPR050823">
    <property type="entry name" value="Plant_Ser_Thr_Prot_Kinase"/>
</dbReference>
<dbReference type="InterPro" id="IPR001245">
    <property type="entry name" value="Ser-Thr/Tyr_kinase_cat_dom"/>
</dbReference>
<feature type="region of interest" description="Disordered" evidence="12">
    <location>
        <begin position="377"/>
        <end position="458"/>
    </location>
</feature>
<keyword evidence="6" id="KW-0808">Transferase</keyword>
<evidence type="ECO:0000256" key="7">
    <source>
        <dbReference type="ARBA" id="ARBA00022741"/>
    </source>
</evidence>
<evidence type="ECO:0000256" key="9">
    <source>
        <dbReference type="ARBA" id="ARBA00022840"/>
    </source>
</evidence>
<feature type="region of interest" description="Disordered" evidence="12">
    <location>
        <begin position="13"/>
        <end position="32"/>
    </location>
</feature>
<keyword evidence="4" id="KW-1003">Cell membrane</keyword>
<evidence type="ECO:0000256" key="1">
    <source>
        <dbReference type="ARBA" id="ARBA00004236"/>
    </source>
</evidence>
<evidence type="ECO:0000256" key="10">
    <source>
        <dbReference type="ARBA" id="ARBA00023136"/>
    </source>
</evidence>
<dbReference type="FunFam" id="3.30.200.20:FF:000228">
    <property type="entry name" value="Serine/threonine-protein kinase BIK1"/>
    <property type="match status" value="1"/>
</dbReference>
<keyword evidence="9" id="KW-0067">ATP-binding</keyword>
<dbReference type="InterPro" id="IPR008271">
    <property type="entry name" value="Ser/Thr_kinase_AS"/>
</dbReference>
<dbReference type="FunFam" id="1.10.510.10:FF:000032">
    <property type="entry name" value="Serine/threonine-protein kinase PBS1"/>
    <property type="match status" value="1"/>
</dbReference>
<dbReference type="AlphaFoldDB" id="A0A8J5VT82"/>
<evidence type="ECO:0000313" key="15">
    <source>
        <dbReference type="Proteomes" id="UP000729402"/>
    </source>
</evidence>
<keyword evidence="15" id="KW-1185">Reference proteome</keyword>
<evidence type="ECO:0000313" key="14">
    <source>
        <dbReference type="EMBL" id="KAG8059253.1"/>
    </source>
</evidence>
<dbReference type="Pfam" id="PF07714">
    <property type="entry name" value="PK_Tyr_Ser-Thr"/>
    <property type="match status" value="1"/>
</dbReference>
<evidence type="ECO:0000256" key="3">
    <source>
        <dbReference type="ARBA" id="ARBA00012513"/>
    </source>
</evidence>
<evidence type="ECO:0000256" key="11">
    <source>
        <dbReference type="ARBA" id="ARBA00054261"/>
    </source>
</evidence>
<dbReference type="OrthoDB" id="4062651at2759"/>
<gene>
    <name evidence="14" type="ORF">GUJ93_ZPchr0002g24206</name>
</gene>
<proteinExistence type="inferred from homology"/>
<feature type="compositionally biased region" description="Low complexity" evidence="12">
    <location>
        <begin position="377"/>
        <end position="386"/>
    </location>
</feature>
<feature type="compositionally biased region" description="Basic and acidic residues" evidence="12">
    <location>
        <begin position="420"/>
        <end position="429"/>
    </location>
</feature>
<evidence type="ECO:0000256" key="8">
    <source>
        <dbReference type="ARBA" id="ARBA00022777"/>
    </source>
</evidence>
<dbReference type="CDD" id="cd14066">
    <property type="entry name" value="STKc_IRAK"/>
    <property type="match status" value="1"/>
</dbReference>
<dbReference type="EMBL" id="JAAALK010000287">
    <property type="protein sequence ID" value="KAG8059253.1"/>
    <property type="molecule type" value="Genomic_DNA"/>
</dbReference>
<dbReference type="Proteomes" id="UP000729402">
    <property type="component" value="Unassembled WGS sequence"/>
</dbReference>
<evidence type="ECO:0000256" key="2">
    <source>
        <dbReference type="ARBA" id="ARBA00008684"/>
    </source>
</evidence>
<dbReference type="PROSITE" id="PS00108">
    <property type="entry name" value="PROTEIN_KINASE_ST"/>
    <property type="match status" value="1"/>
</dbReference>
<keyword evidence="8" id="KW-0418">Kinase</keyword>
<reference evidence="14" key="1">
    <citation type="journal article" date="2021" name="bioRxiv">
        <title>Whole Genome Assembly and Annotation of Northern Wild Rice, Zizania palustris L., Supports a Whole Genome Duplication in the Zizania Genus.</title>
        <authorList>
            <person name="Haas M."/>
            <person name="Kono T."/>
            <person name="Macchietto M."/>
            <person name="Millas R."/>
            <person name="McGilp L."/>
            <person name="Shao M."/>
            <person name="Duquette J."/>
            <person name="Hirsch C.N."/>
            <person name="Kimball J."/>
        </authorList>
    </citation>
    <scope>NUCLEOTIDE SEQUENCE</scope>
    <source>
        <tissue evidence="14">Fresh leaf tissue</tissue>
    </source>
</reference>